<evidence type="ECO:0000313" key="3">
    <source>
        <dbReference type="Proteomes" id="UP001214576"/>
    </source>
</evidence>
<feature type="compositionally biased region" description="Basic and acidic residues" evidence="1">
    <location>
        <begin position="182"/>
        <end position="193"/>
    </location>
</feature>
<dbReference type="Proteomes" id="UP001214576">
    <property type="component" value="Unassembled WGS sequence"/>
</dbReference>
<comment type="caution">
    <text evidence="2">The sequence shown here is derived from an EMBL/GenBank/DDBJ whole genome shotgun (WGS) entry which is preliminary data.</text>
</comment>
<sequence>MQPLTYVKSRLLQIALVFACIFNSFVSNLQNPHALGGSVVKNPPANAEAAGLIPGSGRSPGGGHGNPLQYSCLGNPRDRGDRSTWPLWTQQLESDPPGPTTPTFHLANLGLENRFFPTGAAVKISDEYMHSWFVTDSEVSTQEKVRTTASDLPWIKTTVSGALSSPATWFSAALLTRGLQPGDHKPTEMRRVSSGDQAGGIESSGEFQCPQQMNVESESEVAQSSPTLSDPMDRSLPGSSIHGIFLARVLEWGAIVKTYMGKESKKSGYVHT</sequence>
<reference evidence="2" key="1">
    <citation type="submission" date="2022-03" db="EMBL/GenBank/DDBJ databases">
        <title>Genomic analyses of argali, domestic sheep and their hybrids provide insights into chromosomal evolution, heterosis and genetic basis of agronomic traits.</title>
        <authorList>
            <person name="Li M."/>
        </authorList>
    </citation>
    <scope>NUCLEOTIDE SEQUENCE</scope>
    <source>
        <strain evidence="2">CAU-MHL-2022a</strain>
        <tissue evidence="2">Skin</tissue>
    </source>
</reference>
<keyword evidence="3" id="KW-1185">Reference proteome</keyword>
<dbReference type="AlphaFoldDB" id="A0AAD4US03"/>
<proteinExistence type="predicted"/>
<feature type="region of interest" description="Disordered" evidence="1">
    <location>
        <begin position="180"/>
        <end position="235"/>
    </location>
</feature>
<gene>
    <name evidence="2" type="ORF">MG293_002159</name>
</gene>
<organism evidence="2 3">
    <name type="scientific">Ovis ammon polii</name>
    <dbReference type="NCBI Taxonomy" id="230172"/>
    <lineage>
        <taxon>Eukaryota</taxon>
        <taxon>Metazoa</taxon>
        <taxon>Chordata</taxon>
        <taxon>Craniata</taxon>
        <taxon>Vertebrata</taxon>
        <taxon>Euteleostomi</taxon>
        <taxon>Mammalia</taxon>
        <taxon>Eutheria</taxon>
        <taxon>Laurasiatheria</taxon>
        <taxon>Artiodactyla</taxon>
        <taxon>Ruminantia</taxon>
        <taxon>Pecora</taxon>
        <taxon>Bovidae</taxon>
        <taxon>Caprinae</taxon>
        <taxon>Ovis</taxon>
    </lineage>
</organism>
<evidence type="ECO:0000313" key="2">
    <source>
        <dbReference type="EMBL" id="KAI4549829.1"/>
    </source>
</evidence>
<protein>
    <submittedName>
        <fullName evidence="2">Uncharacterized protein</fullName>
    </submittedName>
</protein>
<feature type="compositionally biased region" description="Polar residues" evidence="1">
    <location>
        <begin position="205"/>
        <end position="228"/>
    </location>
</feature>
<accession>A0AAD4US03</accession>
<name>A0AAD4US03_OVIAM</name>
<dbReference type="EMBL" id="JAKZEL010000001">
    <property type="protein sequence ID" value="KAI4549829.1"/>
    <property type="molecule type" value="Genomic_DNA"/>
</dbReference>
<evidence type="ECO:0000256" key="1">
    <source>
        <dbReference type="SAM" id="MobiDB-lite"/>
    </source>
</evidence>